<keyword evidence="2" id="KW-1185">Reference proteome</keyword>
<comment type="caution">
    <text evidence="1">The sequence shown here is derived from an EMBL/GenBank/DDBJ whole genome shotgun (WGS) entry which is preliminary data.</text>
</comment>
<proteinExistence type="predicted"/>
<accession>G7CED5</accession>
<evidence type="ECO:0000313" key="1">
    <source>
        <dbReference type="EMBL" id="EHI13651.1"/>
    </source>
</evidence>
<name>G7CED5_MYCT3</name>
<organism evidence="1 2">
    <name type="scientific">Mycolicibacterium thermoresistibile (strain ATCC 19527 / DSM 44167 / CIP 105390 / JCM 6362 / NCTC 10409 / 316)</name>
    <name type="common">Mycobacterium thermoresistibile</name>
    <dbReference type="NCBI Taxonomy" id="1078020"/>
    <lineage>
        <taxon>Bacteria</taxon>
        <taxon>Bacillati</taxon>
        <taxon>Actinomycetota</taxon>
        <taxon>Actinomycetes</taxon>
        <taxon>Mycobacteriales</taxon>
        <taxon>Mycobacteriaceae</taxon>
        <taxon>Mycolicibacterium</taxon>
    </lineage>
</organism>
<evidence type="ECO:0000313" key="2">
    <source>
        <dbReference type="Proteomes" id="UP000004915"/>
    </source>
</evidence>
<sequence>MNAQLPGIPERLDHLGFLRQVFVLAVLHVALVDEGLEVGAVLDAVGRVDVDHLHLAGHALLLQQAVHDQQGVAGDQAVGPAFLMAVEVDRVTQRQVLERRIEQAGLEGLLHALALAFALHGLAHGRQDAGRVDALVHVQADGVHLEARALGLAGPVEVGALQPLQLLQRGLHLHCVTRGERVVDQLLDAAALRVELQGRVQVRVVGPAGLAGIRVGPGVHHADLGVVHPLVGVAVGEDLVGIIPCRLALCDRMCLVCPSQFPGVFTCTAG</sequence>
<dbReference type="AlphaFoldDB" id="G7CED5"/>
<gene>
    <name evidence="1" type="ORF">KEK_06745</name>
</gene>
<dbReference type="Proteomes" id="UP000004915">
    <property type="component" value="Unassembled WGS sequence"/>
</dbReference>
<protein>
    <submittedName>
        <fullName evidence="1">Uncharacterized protein</fullName>
    </submittedName>
</protein>
<dbReference type="EMBL" id="AGVE01000030">
    <property type="protein sequence ID" value="EHI13651.1"/>
    <property type="molecule type" value="Genomic_DNA"/>
</dbReference>
<reference evidence="1 2" key="1">
    <citation type="submission" date="2011-11" db="EMBL/GenBank/DDBJ databases">
        <authorList>
            <consortium name="Tuberculosis Structural Genomics Consortium"/>
            <person name="Ioerger T.R."/>
        </authorList>
    </citation>
    <scope>NUCLEOTIDE SEQUENCE [LARGE SCALE GENOMIC DNA]</scope>
    <source>
        <strain evidence="2">ATCC 19527 / DSM 44167 / CIP 105390 / JCM 6362 / NCTC 10409 / 316</strain>
    </source>
</reference>